<dbReference type="Gene3D" id="1.20.140.10">
    <property type="entry name" value="Butyryl-CoA Dehydrogenase, subunit A, domain 3"/>
    <property type="match status" value="1"/>
</dbReference>
<dbReference type="RefSeq" id="WP_368380923.1">
    <property type="nucleotide sequence ID" value="NZ_JBFRYA010000005.1"/>
</dbReference>
<dbReference type="InterPro" id="IPR009100">
    <property type="entry name" value="AcylCoA_DH/oxidase_NM_dom_sf"/>
</dbReference>
<evidence type="ECO:0000256" key="1">
    <source>
        <dbReference type="ARBA" id="ARBA00001974"/>
    </source>
</evidence>
<name>A0ABV3U4J9_9GAMM</name>
<keyword evidence="9" id="KW-1185">Reference proteome</keyword>
<keyword evidence="4" id="KW-0274">FAD</keyword>
<comment type="similarity">
    <text evidence="2">Belongs to the acyl-CoA dehydrogenase family.</text>
</comment>
<dbReference type="SUPFAM" id="SSF47203">
    <property type="entry name" value="Acyl-CoA dehydrogenase C-terminal domain-like"/>
    <property type="match status" value="1"/>
</dbReference>
<gene>
    <name evidence="8" type="ORF">AB4876_06910</name>
</gene>
<keyword evidence="3" id="KW-0285">Flavoprotein</keyword>
<dbReference type="InterPro" id="IPR037069">
    <property type="entry name" value="AcylCoA_DH/ox_N_sf"/>
</dbReference>
<evidence type="ECO:0000256" key="5">
    <source>
        <dbReference type="ARBA" id="ARBA00023002"/>
    </source>
</evidence>
<evidence type="ECO:0000259" key="7">
    <source>
        <dbReference type="Pfam" id="PF02771"/>
    </source>
</evidence>
<comment type="cofactor">
    <cofactor evidence="1">
        <name>FAD</name>
        <dbReference type="ChEBI" id="CHEBI:57692"/>
    </cofactor>
</comment>
<dbReference type="InterPro" id="IPR046373">
    <property type="entry name" value="Acyl-CoA_Oxase/DH_mid-dom_sf"/>
</dbReference>
<dbReference type="InterPro" id="IPR036250">
    <property type="entry name" value="AcylCo_DH-like_C"/>
</dbReference>
<dbReference type="GO" id="GO:0016491">
    <property type="term" value="F:oxidoreductase activity"/>
    <property type="evidence" value="ECO:0007669"/>
    <property type="project" value="UniProtKB-KW"/>
</dbReference>
<comment type="caution">
    <text evidence="8">The sequence shown here is derived from an EMBL/GenBank/DDBJ whole genome shotgun (WGS) entry which is preliminary data.</text>
</comment>
<reference evidence="8 9" key="1">
    <citation type="journal article" date="2011" name="Int. J. Syst. Evol. Microbiol.">
        <title>Zhongshania antarctica gen. nov., sp. nov. and Zhongshania guokunii sp. nov., gammaproteobacteria respectively isolated from coastal attached (fast) ice and surface seawater of the Antarctic.</title>
        <authorList>
            <person name="Li H.J."/>
            <person name="Zhang X.Y."/>
            <person name="Chen C.X."/>
            <person name="Zhang Y.J."/>
            <person name="Gao Z.M."/>
            <person name="Yu Y."/>
            <person name="Chen X.L."/>
            <person name="Chen B."/>
            <person name="Zhang Y.Z."/>
        </authorList>
    </citation>
    <scope>NUCLEOTIDE SEQUENCE [LARGE SCALE GENOMIC DNA]</scope>
    <source>
        <strain evidence="8 9">ZS6-22T</strain>
    </source>
</reference>
<dbReference type="Proteomes" id="UP001557485">
    <property type="component" value="Unassembled WGS sequence"/>
</dbReference>
<dbReference type="InterPro" id="IPR009075">
    <property type="entry name" value="AcylCo_DH/oxidase_C"/>
</dbReference>
<evidence type="ECO:0000259" key="6">
    <source>
        <dbReference type="Pfam" id="PF00441"/>
    </source>
</evidence>
<dbReference type="Gene3D" id="1.10.540.10">
    <property type="entry name" value="Acyl-CoA dehydrogenase/oxidase, N-terminal domain"/>
    <property type="match status" value="1"/>
</dbReference>
<keyword evidence="5 8" id="KW-0560">Oxidoreductase</keyword>
<dbReference type="Gene3D" id="2.40.110.10">
    <property type="entry name" value="Butyryl-CoA Dehydrogenase, subunit A, domain 2"/>
    <property type="match status" value="1"/>
</dbReference>
<dbReference type="EC" id="1.-.-.-" evidence="8"/>
<feature type="domain" description="Acyl-CoA dehydrogenase/oxidase C-terminal" evidence="6">
    <location>
        <begin position="226"/>
        <end position="372"/>
    </location>
</feature>
<protein>
    <submittedName>
        <fullName evidence="8">Acyl-CoA dehydrogenase family protein</fullName>
        <ecNumber evidence="8">1.-.-.-</ecNumber>
    </submittedName>
</protein>
<dbReference type="PANTHER" id="PTHR43884">
    <property type="entry name" value="ACYL-COA DEHYDROGENASE"/>
    <property type="match status" value="1"/>
</dbReference>
<dbReference type="InterPro" id="IPR013786">
    <property type="entry name" value="AcylCoA_DH/ox_N"/>
</dbReference>
<dbReference type="Pfam" id="PF02771">
    <property type="entry name" value="Acyl-CoA_dh_N"/>
    <property type="match status" value="1"/>
</dbReference>
<feature type="domain" description="Acyl-CoA dehydrogenase/oxidase N-terminal" evidence="7">
    <location>
        <begin position="7"/>
        <end position="117"/>
    </location>
</feature>
<evidence type="ECO:0000256" key="3">
    <source>
        <dbReference type="ARBA" id="ARBA00022630"/>
    </source>
</evidence>
<evidence type="ECO:0000313" key="9">
    <source>
        <dbReference type="Proteomes" id="UP001557485"/>
    </source>
</evidence>
<evidence type="ECO:0000313" key="8">
    <source>
        <dbReference type="EMBL" id="MEX1668635.1"/>
    </source>
</evidence>
<evidence type="ECO:0000256" key="4">
    <source>
        <dbReference type="ARBA" id="ARBA00022827"/>
    </source>
</evidence>
<evidence type="ECO:0000256" key="2">
    <source>
        <dbReference type="ARBA" id="ARBA00009347"/>
    </source>
</evidence>
<dbReference type="PANTHER" id="PTHR43884:SF20">
    <property type="entry name" value="ACYL-COA DEHYDROGENASE FADE28"/>
    <property type="match status" value="1"/>
</dbReference>
<dbReference type="SUPFAM" id="SSF56645">
    <property type="entry name" value="Acyl-CoA dehydrogenase NM domain-like"/>
    <property type="match status" value="1"/>
</dbReference>
<dbReference type="CDD" id="cd00567">
    <property type="entry name" value="ACAD"/>
    <property type="match status" value="1"/>
</dbReference>
<proteinExistence type="inferred from homology"/>
<accession>A0ABV3U4J9</accession>
<sequence>MDFSLNAEQQLLKDSVDKYMSERYDSEQRRSYLAAPKGFSAAVWQDFGNLGWLTVPLPESEGGFGGSVVDTAVLMEAMGRSVAVEPYLATVLLAGQLIANGDNATLKERYLPDILSGNCQAAFAYQERRSRHQLDAIDCQLERNGDGYSLNGHKTLVLNGAIADVLIVTAWLDESIALFAVPANSAGVHCDAFRLMDGQGVANVRFDAVQLPRENLVCAGAGSMALIRRVLDEATIAVSAQAVGAMEYLLKATVDYSNTRKQFGQPIGKFQALQHRMVDMYTATEQCRSLLVRALCSNSIEQGDVQTQAQAEMDIAALKAMVGKLGRAVAEEAVQIHGGMGVTEELNIGDYLKRLMVIDSLFGDQDWQRRRFATLRYQ</sequence>
<organism evidence="8 9">
    <name type="scientific">Zhongshania guokunii</name>
    <dbReference type="NCBI Taxonomy" id="641783"/>
    <lineage>
        <taxon>Bacteria</taxon>
        <taxon>Pseudomonadati</taxon>
        <taxon>Pseudomonadota</taxon>
        <taxon>Gammaproteobacteria</taxon>
        <taxon>Cellvibrionales</taxon>
        <taxon>Spongiibacteraceae</taxon>
        <taxon>Zhongshania</taxon>
    </lineage>
</organism>
<dbReference type="Pfam" id="PF00441">
    <property type="entry name" value="Acyl-CoA_dh_1"/>
    <property type="match status" value="1"/>
</dbReference>
<dbReference type="EMBL" id="JBFRYA010000005">
    <property type="protein sequence ID" value="MEX1668635.1"/>
    <property type="molecule type" value="Genomic_DNA"/>
</dbReference>